<feature type="transmembrane region" description="Helical" evidence="1">
    <location>
        <begin position="279"/>
        <end position="298"/>
    </location>
</feature>
<name>A0ABP2B2S9_9LACO</name>
<dbReference type="RefSeq" id="WP_089997504.1">
    <property type="nucleotide sequence ID" value="NZ_CBCPIF010000001.1"/>
</dbReference>
<feature type="transmembrane region" description="Helical" evidence="1">
    <location>
        <begin position="247"/>
        <end position="267"/>
    </location>
</feature>
<evidence type="ECO:0000313" key="3">
    <source>
        <dbReference type="Proteomes" id="UP000199271"/>
    </source>
</evidence>
<feature type="transmembrane region" description="Helical" evidence="1">
    <location>
        <begin position="201"/>
        <end position="218"/>
    </location>
</feature>
<proteinExistence type="predicted"/>
<evidence type="ECO:0000256" key="1">
    <source>
        <dbReference type="SAM" id="Phobius"/>
    </source>
</evidence>
<feature type="transmembrane region" description="Helical" evidence="1">
    <location>
        <begin position="332"/>
        <end position="350"/>
    </location>
</feature>
<dbReference type="Pfam" id="PF14897">
    <property type="entry name" value="EpsG"/>
    <property type="match status" value="1"/>
</dbReference>
<accession>A0ABP2B2S9</accession>
<dbReference type="EMBL" id="FBSY01000006">
    <property type="protein sequence ID" value="CUW09049.1"/>
    <property type="molecule type" value="Genomic_DNA"/>
</dbReference>
<feature type="transmembrane region" description="Helical" evidence="1">
    <location>
        <begin position="96"/>
        <end position="115"/>
    </location>
</feature>
<protein>
    <submittedName>
        <fullName evidence="2">Capsular polysaccharide biosynthesis protein</fullName>
    </submittedName>
</protein>
<gene>
    <name evidence="2" type="ORF">C122C_0410</name>
</gene>
<dbReference type="Proteomes" id="UP000199271">
    <property type="component" value="Unassembled WGS sequence"/>
</dbReference>
<keyword evidence="1" id="KW-0472">Membrane</keyword>
<comment type="caution">
    <text evidence="2">The sequence shown here is derived from an EMBL/GenBank/DDBJ whole genome shotgun (WGS) entry which is preliminary data.</text>
</comment>
<keyword evidence="1" id="KW-0812">Transmembrane</keyword>
<sequence length="361" mass="41515">MIYLYVLAVLMVSNLIVSSVRPISIKIFSKLITTEQILYWILIIWLAWIIGTRGLTGTDTFTYEGAFHNPSAYQYFEPGYQWVSKNIADFGFDFSVLQWVMSIGTMFIFGFAYALATPKIMLSLIYFVGTGIFYTLFNTMRQGMAEALFLLSVILFFKLNGKKKYIITFLLMYCSYLFHASVLIVILFSLLGIVICKFLGEWFYFVAIIISIIGLVGIRMPIDQFSSLFSKVGLTYIDAYGDNLGSVNYGIEGYIIILLFLIIVMIIHGSRKLAMNNIFKMACILFSLYLIIASSFGYDGLMNRFLNYFVPFFPIVFVYLPEATESNRKKSIVELLIYVYILEFTIYTFLSNYQSILPYRP</sequence>
<feature type="transmembrane region" description="Helical" evidence="1">
    <location>
        <begin position="37"/>
        <end position="55"/>
    </location>
</feature>
<evidence type="ECO:0000313" key="2">
    <source>
        <dbReference type="EMBL" id="CUW09049.1"/>
    </source>
</evidence>
<feature type="transmembrane region" description="Helical" evidence="1">
    <location>
        <begin position="6"/>
        <end position="25"/>
    </location>
</feature>
<dbReference type="InterPro" id="IPR049458">
    <property type="entry name" value="EpsG-like"/>
</dbReference>
<feature type="transmembrane region" description="Helical" evidence="1">
    <location>
        <begin position="120"/>
        <end position="137"/>
    </location>
</feature>
<reference evidence="2 3" key="1">
    <citation type="submission" date="2015-12" db="EMBL/GenBank/DDBJ databases">
        <authorList>
            <person name="Andreevskaya M."/>
        </authorList>
    </citation>
    <scope>NUCLEOTIDE SEQUENCE [LARGE SCALE GENOMIC DNA]</scope>
    <source>
        <strain evidence="2 3">C122c</strain>
    </source>
</reference>
<keyword evidence="1" id="KW-1133">Transmembrane helix</keyword>
<feature type="transmembrane region" description="Helical" evidence="1">
    <location>
        <begin position="304"/>
        <end position="320"/>
    </location>
</feature>
<keyword evidence="3" id="KW-1185">Reference proteome</keyword>
<feature type="transmembrane region" description="Helical" evidence="1">
    <location>
        <begin position="173"/>
        <end position="195"/>
    </location>
</feature>
<organism evidence="2 3">
    <name type="scientific">Leuconostoc gasicomitatum</name>
    <dbReference type="NCBI Taxonomy" id="115778"/>
    <lineage>
        <taxon>Bacteria</taxon>
        <taxon>Bacillati</taxon>
        <taxon>Bacillota</taxon>
        <taxon>Bacilli</taxon>
        <taxon>Lactobacillales</taxon>
        <taxon>Lactobacillaceae</taxon>
        <taxon>Leuconostoc</taxon>
        <taxon>Leuconostoc gelidum group</taxon>
    </lineage>
</organism>